<gene>
    <name evidence="5" type="ORF">FVB32_16090</name>
</gene>
<dbReference type="InterPro" id="IPR011010">
    <property type="entry name" value="DNA_brk_join_enz"/>
</dbReference>
<name>A0A5C8V5M3_9FLAO</name>
<dbReference type="Gene3D" id="1.10.150.130">
    <property type="match status" value="1"/>
</dbReference>
<dbReference type="InterPro" id="IPR013762">
    <property type="entry name" value="Integrase-like_cat_sf"/>
</dbReference>
<keyword evidence="3" id="KW-0233">DNA recombination</keyword>
<evidence type="ECO:0000313" key="5">
    <source>
        <dbReference type="EMBL" id="TXN36078.1"/>
    </source>
</evidence>
<dbReference type="Gene3D" id="1.10.443.10">
    <property type="entry name" value="Intergrase catalytic core"/>
    <property type="match status" value="1"/>
</dbReference>
<sequence>MDYNISYYLDKRFERTDNTYSIKLRVYSNLVKKSKLFSTKRSLSVEDFERFIYNKNLKGFKKDTKLELEALKVHAESIAKKLEPFTFEKFERRMYAKKNASINISHHYKNKIEALHYNEQLSTASNYDLSFKSLSKFVTANYKTLPENLTFYDITADWLEKYETFIVKNQKQSLTTVSIYLRMLRTVFNDAIRDNDIKQELYPFGKGKGLYQIPATKKKKKALSQQQLAILFNAEPQTKDQEMAKDFWFFSYACNGANIKDIIQLKWDNLDGDCINYFRAKTINTKKGNLTEISIFLNEYALSIIERYGNKNKNNYIFPVLKMDDDAMEQYRKTKNFTSFVNLHFNKLAKTQGFEFKISSYWARHSFATNAIRRGASMEFISDALNHSSLNVTKGYFAGFQDDVKKQFAKDLMNFE</sequence>
<proteinExistence type="inferred from homology"/>
<evidence type="ECO:0000256" key="2">
    <source>
        <dbReference type="ARBA" id="ARBA00023125"/>
    </source>
</evidence>
<dbReference type="PANTHER" id="PTHR30349:SF64">
    <property type="entry name" value="PROPHAGE INTEGRASE INTD-RELATED"/>
    <property type="match status" value="1"/>
</dbReference>
<accession>A0A5C8V5M3</accession>
<dbReference type="GO" id="GO:0003677">
    <property type="term" value="F:DNA binding"/>
    <property type="evidence" value="ECO:0007669"/>
    <property type="project" value="UniProtKB-KW"/>
</dbReference>
<dbReference type="RefSeq" id="WP_147744849.1">
    <property type="nucleotide sequence ID" value="NZ_VRUR01000002.1"/>
</dbReference>
<protein>
    <submittedName>
        <fullName evidence="5">Site-specific integrase</fullName>
    </submittedName>
</protein>
<dbReference type="InterPro" id="IPR050090">
    <property type="entry name" value="Tyrosine_recombinase_XerCD"/>
</dbReference>
<dbReference type="EMBL" id="VRUR01000002">
    <property type="protein sequence ID" value="TXN36078.1"/>
    <property type="molecule type" value="Genomic_DNA"/>
</dbReference>
<dbReference type="InterPro" id="IPR002104">
    <property type="entry name" value="Integrase_catalytic"/>
</dbReference>
<feature type="domain" description="Tyr recombinase" evidence="4">
    <location>
        <begin position="218"/>
        <end position="409"/>
    </location>
</feature>
<evidence type="ECO:0000259" key="4">
    <source>
        <dbReference type="PROSITE" id="PS51898"/>
    </source>
</evidence>
<keyword evidence="2" id="KW-0238">DNA-binding</keyword>
<dbReference type="Pfam" id="PF13102">
    <property type="entry name" value="Phage_int_SAM_5"/>
    <property type="match status" value="1"/>
</dbReference>
<comment type="caution">
    <text evidence="5">The sequence shown here is derived from an EMBL/GenBank/DDBJ whole genome shotgun (WGS) entry which is preliminary data.</text>
</comment>
<comment type="similarity">
    <text evidence="1">Belongs to the 'phage' integrase family.</text>
</comment>
<evidence type="ECO:0000256" key="1">
    <source>
        <dbReference type="ARBA" id="ARBA00008857"/>
    </source>
</evidence>
<dbReference type="Proteomes" id="UP000321456">
    <property type="component" value="Unassembled WGS sequence"/>
</dbReference>
<organism evidence="5 6">
    <name type="scientific">Flagellimonas hymeniacidonis</name>
    <dbReference type="NCBI Taxonomy" id="2603628"/>
    <lineage>
        <taxon>Bacteria</taxon>
        <taxon>Pseudomonadati</taxon>
        <taxon>Bacteroidota</taxon>
        <taxon>Flavobacteriia</taxon>
        <taxon>Flavobacteriales</taxon>
        <taxon>Flavobacteriaceae</taxon>
        <taxon>Flagellimonas</taxon>
    </lineage>
</organism>
<dbReference type="Pfam" id="PF00589">
    <property type="entry name" value="Phage_integrase"/>
    <property type="match status" value="1"/>
</dbReference>
<dbReference type="InterPro" id="IPR010998">
    <property type="entry name" value="Integrase_recombinase_N"/>
</dbReference>
<dbReference type="GO" id="GO:0006310">
    <property type="term" value="P:DNA recombination"/>
    <property type="evidence" value="ECO:0007669"/>
    <property type="project" value="UniProtKB-KW"/>
</dbReference>
<dbReference type="GO" id="GO:0015074">
    <property type="term" value="P:DNA integration"/>
    <property type="evidence" value="ECO:0007669"/>
    <property type="project" value="InterPro"/>
</dbReference>
<dbReference type="AlphaFoldDB" id="A0A5C8V5M3"/>
<keyword evidence="6" id="KW-1185">Reference proteome</keyword>
<evidence type="ECO:0000313" key="6">
    <source>
        <dbReference type="Proteomes" id="UP000321456"/>
    </source>
</evidence>
<dbReference type="SUPFAM" id="SSF56349">
    <property type="entry name" value="DNA breaking-rejoining enzymes"/>
    <property type="match status" value="1"/>
</dbReference>
<evidence type="ECO:0000256" key="3">
    <source>
        <dbReference type="ARBA" id="ARBA00023172"/>
    </source>
</evidence>
<dbReference type="PROSITE" id="PS51898">
    <property type="entry name" value="TYR_RECOMBINASE"/>
    <property type="match status" value="1"/>
</dbReference>
<reference evidence="5 6" key="1">
    <citation type="submission" date="2019-08" db="EMBL/GenBank/DDBJ databases">
        <title>Professor.</title>
        <authorList>
            <person name="Park J.S."/>
        </authorList>
    </citation>
    <scope>NUCLEOTIDE SEQUENCE [LARGE SCALE GENOMIC DNA]</scope>
    <source>
        <strain evidence="5 6">176CP5-101</strain>
    </source>
</reference>
<dbReference type="InterPro" id="IPR025269">
    <property type="entry name" value="SAM-like_dom"/>
</dbReference>
<dbReference type="PANTHER" id="PTHR30349">
    <property type="entry name" value="PHAGE INTEGRASE-RELATED"/>
    <property type="match status" value="1"/>
</dbReference>